<gene>
    <name evidence="2" type="ORF">PGLA2088_LOCUS10957</name>
</gene>
<feature type="transmembrane region" description="Helical" evidence="1">
    <location>
        <begin position="16"/>
        <end position="37"/>
    </location>
</feature>
<evidence type="ECO:0000256" key="1">
    <source>
        <dbReference type="SAM" id="Phobius"/>
    </source>
</evidence>
<protein>
    <submittedName>
        <fullName evidence="2">Uncharacterized protein</fullName>
    </submittedName>
</protein>
<sequence length="97" mass="10869">ATGSSWTSLDVAESVLLLRWPLLGFVLLTALLGGWLAQHEGHLTEFAWIFGSIIFWAGVFIFLGRWDDSRKIGAETRHVVEKRSDGELADEVRSSLR</sequence>
<comment type="caution">
    <text evidence="2">The sequence shown here is derived from an EMBL/GenBank/DDBJ whole genome shotgun (WGS) entry which is preliminary data.</text>
</comment>
<proteinExistence type="predicted"/>
<dbReference type="AlphaFoldDB" id="A0A813IR60"/>
<reference evidence="2" key="1">
    <citation type="submission" date="2021-02" db="EMBL/GenBank/DDBJ databases">
        <authorList>
            <person name="Dougan E. K."/>
            <person name="Rhodes N."/>
            <person name="Thang M."/>
            <person name="Chan C."/>
        </authorList>
    </citation>
    <scope>NUCLEOTIDE SEQUENCE</scope>
</reference>
<evidence type="ECO:0000313" key="2">
    <source>
        <dbReference type="EMBL" id="CAE8654319.1"/>
    </source>
</evidence>
<name>A0A813IR60_POLGL</name>
<dbReference type="Proteomes" id="UP000626109">
    <property type="component" value="Unassembled WGS sequence"/>
</dbReference>
<feature type="non-terminal residue" evidence="2">
    <location>
        <position position="97"/>
    </location>
</feature>
<keyword evidence="1" id="KW-0472">Membrane</keyword>
<keyword evidence="1" id="KW-0812">Transmembrane</keyword>
<organism evidence="2 3">
    <name type="scientific">Polarella glacialis</name>
    <name type="common">Dinoflagellate</name>
    <dbReference type="NCBI Taxonomy" id="89957"/>
    <lineage>
        <taxon>Eukaryota</taxon>
        <taxon>Sar</taxon>
        <taxon>Alveolata</taxon>
        <taxon>Dinophyceae</taxon>
        <taxon>Suessiales</taxon>
        <taxon>Suessiaceae</taxon>
        <taxon>Polarella</taxon>
    </lineage>
</organism>
<dbReference type="EMBL" id="CAJNNW010012469">
    <property type="protein sequence ID" value="CAE8654319.1"/>
    <property type="molecule type" value="Genomic_DNA"/>
</dbReference>
<feature type="transmembrane region" description="Helical" evidence="1">
    <location>
        <begin position="43"/>
        <end position="63"/>
    </location>
</feature>
<keyword evidence="1" id="KW-1133">Transmembrane helix</keyword>
<evidence type="ECO:0000313" key="3">
    <source>
        <dbReference type="Proteomes" id="UP000626109"/>
    </source>
</evidence>
<accession>A0A813IR60</accession>